<dbReference type="Proteomes" id="UP000591131">
    <property type="component" value="Unassembled WGS sequence"/>
</dbReference>
<reference evidence="1 2" key="1">
    <citation type="submission" date="2020-04" db="EMBL/GenBank/DDBJ databases">
        <title>Perkinsus chesapeaki whole genome sequence.</title>
        <authorList>
            <person name="Bogema D.R."/>
        </authorList>
    </citation>
    <scope>NUCLEOTIDE SEQUENCE [LARGE SCALE GENOMIC DNA]</scope>
    <source>
        <strain evidence="1">ATCC PRA-425</strain>
    </source>
</reference>
<accession>A0A7J6L2H0</accession>
<name>A0A7J6L2H0_PERCH</name>
<gene>
    <name evidence="1" type="ORF">FOL47_010352</name>
</gene>
<dbReference type="AlphaFoldDB" id="A0A7J6L2H0"/>
<dbReference type="EMBL" id="JAAPAO010000799">
    <property type="protein sequence ID" value="KAF4653658.1"/>
    <property type="molecule type" value="Genomic_DNA"/>
</dbReference>
<feature type="non-terminal residue" evidence="1">
    <location>
        <position position="188"/>
    </location>
</feature>
<keyword evidence="2" id="KW-1185">Reference proteome</keyword>
<evidence type="ECO:0000313" key="2">
    <source>
        <dbReference type="Proteomes" id="UP000591131"/>
    </source>
</evidence>
<comment type="caution">
    <text evidence="1">The sequence shown here is derived from an EMBL/GenBank/DDBJ whole genome shotgun (WGS) entry which is preliminary data.</text>
</comment>
<sequence>MTSDDNDIYSHHQQQQINSICNPIIQQEVDKRKYITLPSGVVQCEIVSQIEQLRWAPRRTVGYIVNQQQQDDDDDDEDDNVFGVIILLKIVDKSKAAATTAGLIADNDGVAATTTMHAGTYKIGFKCKNPDELTNGKEIKWTIESYFNIDAYPIGGASIADTKAVAYGLPINAEMGNMTHIINDPKIL</sequence>
<organism evidence="1 2">
    <name type="scientific">Perkinsus chesapeaki</name>
    <name type="common">Clam parasite</name>
    <name type="synonym">Perkinsus andrewsi</name>
    <dbReference type="NCBI Taxonomy" id="330153"/>
    <lineage>
        <taxon>Eukaryota</taxon>
        <taxon>Sar</taxon>
        <taxon>Alveolata</taxon>
        <taxon>Perkinsozoa</taxon>
        <taxon>Perkinsea</taxon>
        <taxon>Perkinsida</taxon>
        <taxon>Perkinsidae</taxon>
        <taxon>Perkinsus</taxon>
    </lineage>
</organism>
<protein>
    <submittedName>
        <fullName evidence="1">Uncharacterized protein</fullName>
    </submittedName>
</protein>
<proteinExistence type="predicted"/>
<evidence type="ECO:0000313" key="1">
    <source>
        <dbReference type="EMBL" id="KAF4653658.1"/>
    </source>
</evidence>